<keyword evidence="1" id="KW-0472">Membrane</keyword>
<reference evidence="2 3" key="1">
    <citation type="submission" date="2024-09" db="EMBL/GenBank/DDBJ databases">
        <authorList>
            <person name="Sun Q."/>
            <person name="Mori K."/>
        </authorList>
    </citation>
    <scope>NUCLEOTIDE SEQUENCE [LARGE SCALE GENOMIC DNA]</scope>
    <source>
        <strain evidence="2 3">CCM 7792</strain>
    </source>
</reference>
<protein>
    <submittedName>
        <fullName evidence="2">Prepilin-type N-terminal cleavage/methylation domain-containing protein</fullName>
    </submittedName>
</protein>
<dbReference type="Pfam" id="PF07963">
    <property type="entry name" value="N_methyl"/>
    <property type="match status" value="1"/>
</dbReference>
<evidence type="ECO:0000313" key="2">
    <source>
        <dbReference type="EMBL" id="MFC0254501.1"/>
    </source>
</evidence>
<dbReference type="InterPro" id="IPR012902">
    <property type="entry name" value="N_methyl_site"/>
</dbReference>
<evidence type="ECO:0000313" key="3">
    <source>
        <dbReference type="Proteomes" id="UP001589773"/>
    </source>
</evidence>
<accession>A0ABV6FLU1</accession>
<proteinExistence type="predicted"/>
<dbReference type="RefSeq" id="WP_379681745.1">
    <property type="nucleotide sequence ID" value="NZ_JBHLWP010000029.1"/>
</dbReference>
<sequence length="200" mass="20640">MTSSTSSLHLVRRVGRERGVSLVEVLVTVVVVAFGLLGLAAFQAKAHVGSIESYQRAQAAVLLQDMQARLAGNSGHAGDYVTGAPLGTGSELGQDCAAEPAGSARDLCEWSAALKGAAERRADGNNAGAMQDARGCVTQVRAMNDAPGVCIPAVYLVTVAWQGMHATRAPAQACGRDQYGPDTHRRAVSVRVAVGLPGCT</sequence>
<name>A0ABV6FLU1_9BURK</name>
<dbReference type="EMBL" id="JBHLWP010000029">
    <property type="protein sequence ID" value="MFC0254501.1"/>
    <property type="molecule type" value="Genomic_DNA"/>
</dbReference>
<keyword evidence="3" id="KW-1185">Reference proteome</keyword>
<keyword evidence="1" id="KW-1133">Transmembrane helix</keyword>
<evidence type="ECO:0000256" key="1">
    <source>
        <dbReference type="SAM" id="Phobius"/>
    </source>
</evidence>
<comment type="caution">
    <text evidence="2">The sequence shown here is derived from an EMBL/GenBank/DDBJ whole genome shotgun (WGS) entry which is preliminary data.</text>
</comment>
<dbReference type="Proteomes" id="UP001589773">
    <property type="component" value="Unassembled WGS sequence"/>
</dbReference>
<organism evidence="2 3">
    <name type="scientific">Massilia consociata</name>
    <dbReference type="NCBI Taxonomy" id="760117"/>
    <lineage>
        <taxon>Bacteria</taxon>
        <taxon>Pseudomonadati</taxon>
        <taxon>Pseudomonadota</taxon>
        <taxon>Betaproteobacteria</taxon>
        <taxon>Burkholderiales</taxon>
        <taxon>Oxalobacteraceae</taxon>
        <taxon>Telluria group</taxon>
        <taxon>Massilia</taxon>
    </lineage>
</organism>
<gene>
    <name evidence="2" type="ORF">ACFFJK_21665</name>
</gene>
<feature type="transmembrane region" description="Helical" evidence="1">
    <location>
        <begin position="21"/>
        <end position="42"/>
    </location>
</feature>
<keyword evidence="1" id="KW-0812">Transmembrane</keyword>